<reference evidence="2" key="1">
    <citation type="submission" date="2023-08" db="EMBL/GenBank/DDBJ databases">
        <authorList>
            <person name="Chen Y."/>
            <person name="Shah S."/>
            <person name="Dougan E. K."/>
            <person name="Thang M."/>
            <person name="Chan C."/>
        </authorList>
    </citation>
    <scope>NUCLEOTIDE SEQUENCE</scope>
</reference>
<dbReference type="AlphaFoldDB" id="A0AA36JS30"/>
<proteinExistence type="predicted"/>
<keyword evidence="3" id="KW-1185">Reference proteome</keyword>
<dbReference type="SUPFAM" id="SSF51735">
    <property type="entry name" value="NAD(P)-binding Rossmann-fold domains"/>
    <property type="match status" value="1"/>
</dbReference>
<evidence type="ECO:0000313" key="2">
    <source>
        <dbReference type="EMBL" id="CAJ1410131.1"/>
    </source>
</evidence>
<protein>
    <submittedName>
        <fullName evidence="2">Uncharacterized protein</fullName>
    </submittedName>
</protein>
<evidence type="ECO:0000256" key="1">
    <source>
        <dbReference type="SAM" id="MobiDB-lite"/>
    </source>
</evidence>
<gene>
    <name evidence="2" type="ORF">EVOR1521_LOCUS31054</name>
</gene>
<evidence type="ECO:0000313" key="3">
    <source>
        <dbReference type="Proteomes" id="UP001178507"/>
    </source>
</evidence>
<dbReference type="EMBL" id="CAUJNA010003806">
    <property type="protein sequence ID" value="CAJ1410131.1"/>
    <property type="molecule type" value="Genomic_DNA"/>
</dbReference>
<feature type="region of interest" description="Disordered" evidence="1">
    <location>
        <begin position="1"/>
        <end position="47"/>
    </location>
</feature>
<organism evidence="2 3">
    <name type="scientific">Effrenium voratum</name>
    <dbReference type="NCBI Taxonomy" id="2562239"/>
    <lineage>
        <taxon>Eukaryota</taxon>
        <taxon>Sar</taxon>
        <taxon>Alveolata</taxon>
        <taxon>Dinophyceae</taxon>
        <taxon>Suessiales</taxon>
        <taxon>Symbiodiniaceae</taxon>
        <taxon>Effrenium</taxon>
    </lineage>
</organism>
<dbReference type="Proteomes" id="UP001178507">
    <property type="component" value="Unassembled WGS sequence"/>
</dbReference>
<sequence>MTQSWLKACGATVPSPRADNRGMAPRRGGSGGGGVEATAGSGLRGGLAPPPLRRIQPWLEDGSGQCDIVAGGVDASGVFKGIYVSGVHLAALLRTFQLSKAFLPVDMPTPVQALGQSLQDGIPLVVVTRGCFGREMDFGSGPSRNSIQKAVWEAARNMRADMPQVLVTCIDIPVDAGPEVVNACLKSPLCEFRELMYHDGTWYTPAVYEAPRAETIGVLFGCFGRKIDGDSWFTWWLNHPWPSICPKRTPMAETLRWSCQMLSLGMSLSWGSGRSSDNGFLTILVRPKQSQDRLQWLLCLTLRNISLFSKFFQPEEYPILARSSSGTHRSAPTACMVCLIPERQRKIMISLSSEGLCWQRHVPYNRCAYGCGSKTGTKMEPW</sequence>
<comment type="caution">
    <text evidence="2">The sequence shown here is derived from an EMBL/GenBank/DDBJ whole genome shotgun (WGS) entry which is preliminary data.</text>
</comment>
<name>A0AA36JS30_9DINO</name>
<dbReference type="InterPro" id="IPR036291">
    <property type="entry name" value="NAD(P)-bd_dom_sf"/>
</dbReference>
<accession>A0AA36JS30</accession>
<dbReference type="Gene3D" id="3.40.50.720">
    <property type="entry name" value="NAD(P)-binding Rossmann-like Domain"/>
    <property type="match status" value="1"/>
</dbReference>